<feature type="domain" description="Pyruvate phosphate dikinase AMP/ATP-binding" evidence="14">
    <location>
        <begin position="18"/>
        <end position="195"/>
    </location>
</feature>
<proteinExistence type="inferred from homology"/>
<evidence type="ECO:0000256" key="12">
    <source>
        <dbReference type="ARBA" id="ARBA00033470"/>
    </source>
</evidence>
<sequence length="195" mass="22395">MENKYILFFDEITMKDLPSVGGKNASLGEMIHHLKQESINVPMGFALTAFSYWTFIEHNNLKNKIEFLLEKRKNKKASLKIIGKAIRKLILKGKFPKEIEDEIKKAYLKLSKIYNLKNTDVAIRSSATAEDLPTASFAGQLESFFNVKNFKNVLKKCIHCYASLFTDRAIVYREEKGFEHLKIALSVGIQKMIRS</sequence>
<evidence type="ECO:0000256" key="7">
    <source>
        <dbReference type="ARBA" id="ARBA00022723"/>
    </source>
</evidence>
<comment type="caution">
    <text evidence="15">The sequence shown here is derived from an EMBL/GenBank/DDBJ whole genome shotgun (WGS) entry which is preliminary data.</text>
</comment>
<dbReference type="Pfam" id="PF01326">
    <property type="entry name" value="PPDK_N"/>
    <property type="match status" value="1"/>
</dbReference>
<dbReference type="GO" id="GO:0046872">
    <property type="term" value="F:metal ion binding"/>
    <property type="evidence" value="ECO:0007669"/>
    <property type="project" value="UniProtKB-KW"/>
</dbReference>
<dbReference type="FunFam" id="3.30.1490.20:FF:000010">
    <property type="entry name" value="Phosphoenolpyruvate synthase"/>
    <property type="match status" value="1"/>
</dbReference>
<dbReference type="PANTHER" id="PTHR43030:SF1">
    <property type="entry name" value="PHOSPHOENOLPYRUVATE SYNTHASE"/>
    <property type="match status" value="1"/>
</dbReference>
<evidence type="ECO:0000256" key="6">
    <source>
        <dbReference type="ARBA" id="ARBA00022679"/>
    </source>
</evidence>
<protein>
    <recommendedName>
        <fullName evidence="5">pyruvate, water dikinase</fullName>
        <ecNumber evidence="5">2.7.9.2</ecNumber>
    </recommendedName>
    <alternativeName>
        <fullName evidence="12">Pyruvate, water dikinase</fullName>
    </alternativeName>
</protein>
<dbReference type="EMBL" id="LAZR01025100">
    <property type="protein sequence ID" value="KKL72995.1"/>
    <property type="molecule type" value="Genomic_DNA"/>
</dbReference>
<keyword evidence="10" id="KW-0067">ATP-binding</keyword>
<evidence type="ECO:0000256" key="1">
    <source>
        <dbReference type="ARBA" id="ARBA00001946"/>
    </source>
</evidence>
<evidence type="ECO:0000313" key="15">
    <source>
        <dbReference type="EMBL" id="KKL72995.1"/>
    </source>
</evidence>
<dbReference type="PANTHER" id="PTHR43030">
    <property type="entry name" value="PHOSPHOENOLPYRUVATE SYNTHASE"/>
    <property type="match status" value="1"/>
</dbReference>
<accession>A0A0F9GUF6</accession>
<reference evidence="15" key="1">
    <citation type="journal article" date="2015" name="Nature">
        <title>Complex archaea that bridge the gap between prokaryotes and eukaryotes.</title>
        <authorList>
            <person name="Spang A."/>
            <person name="Saw J.H."/>
            <person name="Jorgensen S.L."/>
            <person name="Zaremba-Niedzwiedzka K."/>
            <person name="Martijn J."/>
            <person name="Lind A.E."/>
            <person name="van Eijk R."/>
            <person name="Schleper C."/>
            <person name="Guy L."/>
            <person name="Ettema T.J."/>
        </authorList>
    </citation>
    <scope>NUCLEOTIDE SEQUENCE</scope>
</reference>
<comment type="cofactor">
    <cofactor evidence="1">
        <name>Mg(2+)</name>
        <dbReference type="ChEBI" id="CHEBI:18420"/>
    </cofactor>
</comment>
<comment type="pathway">
    <text evidence="3">Carbohydrate biosynthesis; gluconeogenesis.</text>
</comment>
<dbReference type="EC" id="2.7.9.2" evidence="5"/>
<name>A0A0F9GUF6_9ZZZZ</name>
<organism evidence="15">
    <name type="scientific">marine sediment metagenome</name>
    <dbReference type="NCBI Taxonomy" id="412755"/>
    <lineage>
        <taxon>unclassified sequences</taxon>
        <taxon>metagenomes</taxon>
        <taxon>ecological metagenomes</taxon>
    </lineage>
</organism>
<dbReference type="SUPFAM" id="SSF56059">
    <property type="entry name" value="Glutathione synthetase ATP-binding domain-like"/>
    <property type="match status" value="1"/>
</dbReference>
<keyword evidence="8" id="KW-0547">Nucleotide-binding</keyword>
<evidence type="ECO:0000256" key="13">
    <source>
        <dbReference type="ARBA" id="ARBA00047700"/>
    </source>
</evidence>
<dbReference type="InterPro" id="IPR013815">
    <property type="entry name" value="ATP_grasp_subdomain_1"/>
</dbReference>
<dbReference type="GO" id="GO:0005524">
    <property type="term" value="F:ATP binding"/>
    <property type="evidence" value="ECO:0007669"/>
    <property type="project" value="UniProtKB-KW"/>
</dbReference>
<evidence type="ECO:0000256" key="8">
    <source>
        <dbReference type="ARBA" id="ARBA00022741"/>
    </source>
</evidence>
<evidence type="ECO:0000256" key="5">
    <source>
        <dbReference type="ARBA" id="ARBA00011996"/>
    </source>
</evidence>
<dbReference type="UniPathway" id="UPA00138"/>
<evidence type="ECO:0000256" key="10">
    <source>
        <dbReference type="ARBA" id="ARBA00022840"/>
    </source>
</evidence>
<keyword evidence="6" id="KW-0808">Transferase</keyword>
<comment type="function">
    <text evidence="2">Catalyzes the phosphorylation of pyruvate to phosphoenolpyruvate.</text>
</comment>
<keyword evidence="9" id="KW-0418">Kinase</keyword>
<dbReference type="InterPro" id="IPR002192">
    <property type="entry name" value="PPDK_AMP/ATP-bd"/>
</dbReference>
<evidence type="ECO:0000256" key="9">
    <source>
        <dbReference type="ARBA" id="ARBA00022777"/>
    </source>
</evidence>
<dbReference type="AlphaFoldDB" id="A0A0F9GUF6"/>
<evidence type="ECO:0000259" key="14">
    <source>
        <dbReference type="Pfam" id="PF01326"/>
    </source>
</evidence>
<comment type="catalytic activity">
    <reaction evidence="13">
        <text>pyruvate + ATP + H2O = phosphoenolpyruvate + AMP + phosphate + 2 H(+)</text>
        <dbReference type="Rhea" id="RHEA:11364"/>
        <dbReference type="ChEBI" id="CHEBI:15361"/>
        <dbReference type="ChEBI" id="CHEBI:15377"/>
        <dbReference type="ChEBI" id="CHEBI:15378"/>
        <dbReference type="ChEBI" id="CHEBI:30616"/>
        <dbReference type="ChEBI" id="CHEBI:43474"/>
        <dbReference type="ChEBI" id="CHEBI:58702"/>
        <dbReference type="ChEBI" id="CHEBI:456215"/>
        <dbReference type="EC" id="2.7.9.2"/>
    </reaction>
</comment>
<evidence type="ECO:0000256" key="2">
    <source>
        <dbReference type="ARBA" id="ARBA00002988"/>
    </source>
</evidence>
<dbReference type="GO" id="GO:0008986">
    <property type="term" value="F:pyruvate, water dikinase activity"/>
    <property type="evidence" value="ECO:0007669"/>
    <property type="project" value="UniProtKB-EC"/>
</dbReference>
<evidence type="ECO:0000256" key="4">
    <source>
        <dbReference type="ARBA" id="ARBA00007837"/>
    </source>
</evidence>
<dbReference type="GO" id="GO:0006094">
    <property type="term" value="P:gluconeogenesis"/>
    <property type="evidence" value="ECO:0007669"/>
    <property type="project" value="UniProtKB-UniPathway"/>
</dbReference>
<evidence type="ECO:0000256" key="11">
    <source>
        <dbReference type="ARBA" id="ARBA00022842"/>
    </source>
</evidence>
<dbReference type="Gene3D" id="3.30.1490.20">
    <property type="entry name" value="ATP-grasp fold, A domain"/>
    <property type="match status" value="1"/>
</dbReference>
<keyword evidence="11" id="KW-0460">Magnesium</keyword>
<keyword evidence="7" id="KW-0479">Metal-binding</keyword>
<comment type="similarity">
    <text evidence="4">Belongs to the PEP-utilizing enzyme family.</text>
</comment>
<evidence type="ECO:0000256" key="3">
    <source>
        <dbReference type="ARBA" id="ARBA00004742"/>
    </source>
</evidence>
<gene>
    <name evidence="15" type="ORF">LCGC14_2079360</name>
</gene>
<feature type="non-terminal residue" evidence="15">
    <location>
        <position position="195"/>
    </location>
</feature>
<dbReference type="InterPro" id="IPR006319">
    <property type="entry name" value="PEP_synth"/>
</dbReference>